<accession>A0A419RTE4</accession>
<dbReference type="Gene3D" id="1.10.150.20">
    <property type="entry name" value="5' to 3' exonuclease, C-terminal subdomain"/>
    <property type="match status" value="1"/>
</dbReference>
<protein>
    <recommendedName>
        <fullName evidence="1">Helix-hairpin-helix DNA-binding motif class 1 domain-containing protein</fullName>
    </recommendedName>
</protein>
<dbReference type="GO" id="GO:0003677">
    <property type="term" value="F:DNA binding"/>
    <property type="evidence" value="ECO:0007669"/>
    <property type="project" value="InterPro"/>
</dbReference>
<dbReference type="InterPro" id="IPR010995">
    <property type="entry name" value="DNA_repair_Rad51/TF_NusA_a-hlx"/>
</dbReference>
<reference evidence="2 3" key="1">
    <citation type="journal article" date="2017" name="Int. J. Syst. Evol. Microbiol.">
        <title>Erythrobacter aquimixticola sp. nov., isolated from the junction between the ocean and a freshwater spring.</title>
        <authorList>
            <person name="Park S."/>
            <person name="Jung Y.T."/>
            <person name="Choi S.J."/>
            <person name="Yoon J.H."/>
        </authorList>
    </citation>
    <scope>NUCLEOTIDE SEQUENCE [LARGE SCALE GENOMIC DNA]</scope>
    <source>
        <strain evidence="2 3">JSSK-14</strain>
    </source>
</reference>
<dbReference type="EMBL" id="RAHX01000001">
    <property type="protein sequence ID" value="RJY09062.1"/>
    <property type="molecule type" value="Genomic_DNA"/>
</dbReference>
<sequence length="105" mass="11913">MRARPTYDNRWLWPLGAVVAGALSWAASKVVKSYRDKGQADDLTRIKGIGPKLAAKLMKNGIARFEQIASWTKSDIEEMDRKLDLAGRIERDDWVKQARKLAREG</sequence>
<evidence type="ECO:0000313" key="2">
    <source>
        <dbReference type="EMBL" id="RJY09062.1"/>
    </source>
</evidence>
<name>A0A419RTE4_9SPHN</name>
<dbReference type="Pfam" id="PF14520">
    <property type="entry name" value="HHH_5"/>
    <property type="match status" value="1"/>
</dbReference>
<dbReference type="InterPro" id="IPR003583">
    <property type="entry name" value="Hlx-hairpin-Hlx_DNA-bd_motif"/>
</dbReference>
<dbReference type="AlphaFoldDB" id="A0A419RTE4"/>
<proteinExistence type="predicted"/>
<gene>
    <name evidence="2" type="ORF">D6201_06535</name>
</gene>
<dbReference type="Proteomes" id="UP000285232">
    <property type="component" value="Unassembled WGS sequence"/>
</dbReference>
<keyword evidence="3" id="KW-1185">Reference proteome</keyword>
<dbReference type="SUPFAM" id="SSF47794">
    <property type="entry name" value="Rad51 N-terminal domain-like"/>
    <property type="match status" value="1"/>
</dbReference>
<organism evidence="2 3">
    <name type="scientific">Aurantiacibacter aquimixticola</name>
    <dbReference type="NCBI Taxonomy" id="1958945"/>
    <lineage>
        <taxon>Bacteria</taxon>
        <taxon>Pseudomonadati</taxon>
        <taxon>Pseudomonadota</taxon>
        <taxon>Alphaproteobacteria</taxon>
        <taxon>Sphingomonadales</taxon>
        <taxon>Erythrobacteraceae</taxon>
        <taxon>Aurantiacibacter</taxon>
    </lineage>
</organism>
<dbReference type="OrthoDB" id="9807941at2"/>
<feature type="domain" description="Helix-hairpin-helix DNA-binding motif class 1" evidence="1">
    <location>
        <begin position="41"/>
        <end position="60"/>
    </location>
</feature>
<evidence type="ECO:0000313" key="3">
    <source>
        <dbReference type="Proteomes" id="UP000285232"/>
    </source>
</evidence>
<dbReference type="RefSeq" id="WP_120048072.1">
    <property type="nucleotide sequence ID" value="NZ_RAHX01000001.1"/>
</dbReference>
<dbReference type="GO" id="GO:0000166">
    <property type="term" value="F:nucleotide binding"/>
    <property type="evidence" value="ECO:0007669"/>
    <property type="project" value="InterPro"/>
</dbReference>
<comment type="caution">
    <text evidence="2">The sequence shown here is derived from an EMBL/GenBank/DDBJ whole genome shotgun (WGS) entry which is preliminary data.</text>
</comment>
<evidence type="ECO:0000259" key="1">
    <source>
        <dbReference type="SMART" id="SM00278"/>
    </source>
</evidence>
<dbReference type="SMART" id="SM00278">
    <property type="entry name" value="HhH1"/>
    <property type="match status" value="1"/>
</dbReference>
<dbReference type="GO" id="GO:0006281">
    <property type="term" value="P:DNA repair"/>
    <property type="evidence" value="ECO:0007669"/>
    <property type="project" value="InterPro"/>
</dbReference>